<name>A0A8D8QFU4_9HEMI</name>
<protein>
    <submittedName>
        <fullName evidence="1">Uncharacterized protein</fullName>
    </submittedName>
</protein>
<reference evidence="1" key="1">
    <citation type="submission" date="2021-05" db="EMBL/GenBank/DDBJ databases">
        <authorList>
            <person name="Alioto T."/>
            <person name="Alioto T."/>
            <person name="Gomez Garrido J."/>
        </authorList>
    </citation>
    <scope>NUCLEOTIDE SEQUENCE</scope>
</reference>
<evidence type="ECO:0000313" key="1">
    <source>
        <dbReference type="EMBL" id="CAG6630764.1"/>
    </source>
</evidence>
<organism evidence="1">
    <name type="scientific">Cacopsylla melanoneura</name>
    <dbReference type="NCBI Taxonomy" id="428564"/>
    <lineage>
        <taxon>Eukaryota</taxon>
        <taxon>Metazoa</taxon>
        <taxon>Ecdysozoa</taxon>
        <taxon>Arthropoda</taxon>
        <taxon>Hexapoda</taxon>
        <taxon>Insecta</taxon>
        <taxon>Pterygota</taxon>
        <taxon>Neoptera</taxon>
        <taxon>Paraneoptera</taxon>
        <taxon>Hemiptera</taxon>
        <taxon>Sternorrhyncha</taxon>
        <taxon>Psylloidea</taxon>
        <taxon>Psyllidae</taxon>
        <taxon>Psyllinae</taxon>
        <taxon>Cacopsylla</taxon>
    </lineage>
</organism>
<dbReference type="EMBL" id="HBUF01074690">
    <property type="protein sequence ID" value="CAG6630764.1"/>
    <property type="molecule type" value="Transcribed_RNA"/>
</dbReference>
<sequence>MTLDVVLTILFRLNSSCLKQTLHCFRCHADVCFRMSLILVLSLSLRQSFLSVIEISNGEKMSSNSSTNVNYNRPHVFNNLLDTFFTSFLQIIRVLNTQVRMSQITYLLKKKKLE</sequence>
<dbReference type="AlphaFoldDB" id="A0A8D8QFU4"/>
<accession>A0A8D8QFU4</accession>
<proteinExistence type="predicted"/>